<comment type="caution">
    <text evidence="1">The sequence shown here is derived from an EMBL/GenBank/DDBJ whole genome shotgun (WGS) entry which is preliminary data.</text>
</comment>
<gene>
    <name evidence="1" type="ORF">HPULCUR_000285</name>
</gene>
<dbReference type="Proteomes" id="UP001476247">
    <property type="component" value="Unassembled WGS sequence"/>
</dbReference>
<sequence length="127" mass="14464">MLTEADTSIIDTHVPKNSYVVHQNGWPEAEGFFKVYKSQNESDARFKPIVVTIQSEINQVLILKIMQYCILVCERFNYLPIVLIIANKDCLGSKEIEPNSHLVKVKSDFLGRKMSDVSSRSGYHTSK</sequence>
<keyword evidence="2" id="KW-1185">Reference proteome</keyword>
<proteinExistence type="predicted"/>
<organism evidence="1 2">
    <name type="scientific">Helicostylum pulchrum</name>
    <dbReference type="NCBI Taxonomy" id="562976"/>
    <lineage>
        <taxon>Eukaryota</taxon>
        <taxon>Fungi</taxon>
        <taxon>Fungi incertae sedis</taxon>
        <taxon>Mucoromycota</taxon>
        <taxon>Mucoromycotina</taxon>
        <taxon>Mucoromycetes</taxon>
        <taxon>Mucorales</taxon>
        <taxon>Mucorineae</taxon>
        <taxon>Mucoraceae</taxon>
        <taxon>Helicostylum</taxon>
    </lineage>
</organism>
<dbReference type="EMBL" id="BAABUJ010000004">
    <property type="protein sequence ID" value="GAA5794937.1"/>
    <property type="molecule type" value="Genomic_DNA"/>
</dbReference>
<name>A0ABP9XJH0_9FUNG</name>
<reference evidence="1 2" key="1">
    <citation type="submission" date="2024-04" db="EMBL/GenBank/DDBJ databases">
        <title>genome sequences of Mucor flavus KT1a and Helicostylum pulchrum KT1b strains isolation_sourced from the surface of a dry-aged beef.</title>
        <authorList>
            <person name="Toyotome T."/>
            <person name="Hosono M."/>
            <person name="Torimaru M."/>
            <person name="Fukuda K."/>
            <person name="Mikami N."/>
        </authorList>
    </citation>
    <scope>NUCLEOTIDE SEQUENCE [LARGE SCALE GENOMIC DNA]</scope>
    <source>
        <strain evidence="1 2">KT1b</strain>
    </source>
</reference>
<accession>A0ABP9XJH0</accession>
<protein>
    <submittedName>
        <fullName evidence="1">Uncharacterized protein</fullName>
    </submittedName>
</protein>
<evidence type="ECO:0000313" key="2">
    <source>
        <dbReference type="Proteomes" id="UP001476247"/>
    </source>
</evidence>
<evidence type="ECO:0000313" key="1">
    <source>
        <dbReference type="EMBL" id="GAA5794937.1"/>
    </source>
</evidence>